<gene>
    <name evidence="5" type="ordered locus">Sdel_1854</name>
</gene>
<keyword evidence="3" id="KW-0812">Transmembrane</keyword>
<dbReference type="InterPro" id="IPR004089">
    <property type="entry name" value="MCPsignal_dom"/>
</dbReference>
<dbReference type="eggNOG" id="COG0840">
    <property type="taxonomic scope" value="Bacteria"/>
</dbReference>
<evidence type="ECO:0000313" key="6">
    <source>
        <dbReference type="Proteomes" id="UP000002222"/>
    </source>
</evidence>
<dbReference type="GO" id="GO:0016020">
    <property type="term" value="C:membrane"/>
    <property type="evidence" value="ECO:0007669"/>
    <property type="project" value="InterPro"/>
</dbReference>
<dbReference type="PROSITE" id="PS50111">
    <property type="entry name" value="CHEMOTAXIS_TRANSDUC_2"/>
    <property type="match status" value="1"/>
</dbReference>
<dbReference type="STRING" id="525898.Sdel_1854"/>
<sequence length="536" mass="59055">MLATIKSKLLLLITVLIVCFGILGYQIIKANNDGKMAAIRLSLIGKAETHLTSCMMELRGFQLLANPQRLEGFDRHYKTTLDALEALKPILNSQSNQETLSKLSTDVQQWYALNSPRTTLLKKYGIKVSDPLFAQEHKADYETLMRLTKESALLFDTMLKDAQSLEEGVREKNFERLDTNKFWGEVILVLASLFALGLCGLIIRSINSSIAKTKAGIQTIRHEKALHVKIETGSKDEMNDIAQMQNLLLEDIKNAMIEAKNNAHENASVAEELSSTSLQIGKRAEEEASIVQETSHEAQGIAHEIIQTNNDVQTVKEVTTSAQNSLLKAQSILQETLMHLDETVRIEAQINDKLNHLSNDAEQVKSVLDVIGDIADQTNLLALNAAIEAARAGEHGRGFAVVADEVRKLAERTQKSLVETNATINVIVQSIGDISGEMNQNAHRIETLSTFSNNVNTQTSDAVSLLSESVNATERVSIKSKQNVERIQNVIIKKIETINSLSSSNARSVEEIASAAEHLARLSGNLNTTLSHFKTA</sequence>
<reference evidence="6" key="1">
    <citation type="submission" date="2009-11" db="EMBL/GenBank/DDBJ databases">
        <title>The complete genome of Sulfurospirillum deleyianum DSM 6946.</title>
        <authorList>
            <consortium name="US DOE Joint Genome Institute (JGI-PGF)"/>
            <person name="Lucas S."/>
            <person name="Copeland A."/>
            <person name="Lapidus A."/>
            <person name="Glavina del Rio T."/>
            <person name="Dalin E."/>
            <person name="Tice H."/>
            <person name="Bruce D."/>
            <person name="Goodwin L."/>
            <person name="Pitluck S."/>
            <person name="Kyrpides N."/>
            <person name="Mavromatis K."/>
            <person name="Ivanova N."/>
            <person name="Ovchinnikova G."/>
            <person name="Munk A.C."/>
            <person name="Lu M."/>
            <person name="Brettin T."/>
            <person name="Detter J.C."/>
            <person name="Han C."/>
            <person name="Tapia R."/>
            <person name="Larimer F."/>
            <person name="Land M."/>
            <person name="Hauser L."/>
            <person name="Markowitz V."/>
            <person name="Cheng J.F."/>
            <person name="Hugenholtz P."/>
            <person name="Woyke T."/>
            <person name="Wu D."/>
            <person name="Aumann P."/>
            <person name="Schneider S."/>
            <person name="Lang E."/>
            <person name="Spring S."/>
            <person name="Klenk H.P."/>
            <person name="Eisen J.A."/>
        </authorList>
    </citation>
    <scope>NUCLEOTIDE SEQUENCE [LARGE SCALE GENOMIC DNA]</scope>
    <source>
        <strain evidence="6">ATCC 51133 / DSM 6946 / 5175</strain>
    </source>
</reference>
<evidence type="ECO:0000256" key="2">
    <source>
        <dbReference type="PROSITE-ProRule" id="PRU00284"/>
    </source>
</evidence>
<dbReference type="SMART" id="SM00283">
    <property type="entry name" value="MA"/>
    <property type="match status" value="1"/>
</dbReference>
<keyword evidence="3" id="KW-0472">Membrane</keyword>
<dbReference type="Gene3D" id="1.10.287.950">
    <property type="entry name" value="Methyl-accepting chemotaxis protein"/>
    <property type="match status" value="1"/>
</dbReference>
<reference evidence="5 6" key="2">
    <citation type="journal article" date="2010" name="Stand. Genomic Sci.">
        <title>Complete genome sequence of Sulfurospirillum deleyianum type strain (5175).</title>
        <authorList>
            <person name="Sikorski J."/>
            <person name="Lapidus A."/>
            <person name="Copeland A."/>
            <person name="Glavina Del Rio T."/>
            <person name="Nolan M."/>
            <person name="Lucas S."/>
            <person name="Chen F."/>
            <person name="Tice H."/>
            <person name="Cheng J.F."/>
            <person name="Saunders E."/>
            <person name="Bruce D."/>
            <person name="Goodwin L."/>
            <person name="Pitluck S."/>
            <person name="Ovchinnikova G."/>
            <person name="Pati A."/>
            <person name="Ivanova N."/>
            <person name="Mavromatis K."/>
            <person name="Chen A."/>
            <person name="Palaniappan K."/>
            <person name="Chain P."/>
            <person name="Land M."/>
            <person name="Hauser L."/>
            <person name="Chang Y.J."/>
            <person name="Jeffries C.D."/>
            <person name="Brettin T."/>
            <person name="Detter J.C."/>
            <person name="Han C."/>
            <person name="Rohde M."/>
            <person name="Lang E."/>
            <person name="Spring S."/>
            <person name="Goker M."/>
            <person name="Bristow J."/>
            <person name="Eisen J.A."/>
            <person name="Markowitz V."/>
            <person name="Hugenholtz P."/>
            <person name="Kyrpides N.C."/>
            <person name="Klenk H.P."/>
        </authorList>
    </citation>
    <scope>NUCLEOTIDE SEQUENCE [LARGE SCALE GENOMIC DNA]</scope>
    <source>
        <strain evidence="6">ATCC 51133 / DSM 6946 / 5175</strain>
    </source>
</reference>
<dbReference type="GO" id="GO:0007165">
    <property type="term" value="P:signal transduction"/>
    <property type="evidence" value="ECO:0007669"/>
    <property type="project" value="UniProtKB-KW"/>
</dbReference>
<proteinExistence type="predicted"/>
<organism evidence="5 6">
    <name type="scientific">Sulfurospirillum deleyianum (strain ATCC 51133 / DSM 6946 / 5175)</name>
    <dbReference type="NCBI Taxonomy" id="525898"/>
    <lineage>
        <taxon>Bacteria</taxon>
        <taxon>Pseudomonadati</taxon>
        <taxon>Campylobacterota</taxon>
        <taxon>Epsilonproteobacteria</taxon>
        <taxon>Campylobacterales</taxon>
        <taxon>Sulfurospirillaceae</taxon>
        <taxon>Sulfurospirillum</taxon>
    </lineage>
</organism>
<evidence type="ECO:0000256" key="1">
    <source>
        <dbReference type="ARBA" id="ARBA00023224"/>
    </source>
</evidence>
<dbReference type="KEGG" id="sdl:Sdel_1854"/>
<dbReference type="PANTHER" id="PTHR32089">
    <property type="entry name" value="METHYL-ACCEPTING CHEMOTAXIS PROTEIN MCPB"/>
    <property type="match status" value="1"/>
</dbReference>
<dbReference type="AlphaFoldDB" id="D1B449"/>
<dbReference type="Proteomes" id="UP000002222">
    <property type="component" value="Chromosome"/>
</dbReference>
<dbReference type="RefSeq" id="WP_012857617.1">
    <property type="nucleotide sequence ID" value="NC_013512.1"/>
</dbReference>
<keyword evidence="3" id="KW-1133">Transmembrane helix</keyword>
<feature type="domain" description="Methyl-accepting transducer" evidence="4">
    <location>
        <begin position="262"/>
        <end position="520"/>
    </location>
</feature>
<evidence type="ECO:0000256" key="3">
    <source>
        <dbReference type="SAM" id="Phobius"/>
    </source>
</evidence>
<accession>D1B449</accession>
<dbReference type="EMBL" id="CP001816">
    <property type="protein sequence ID" value="ACZ12869.1"/>
    <property type="molecule type" value="Genomic_DNA"/>
</dbReference>
<name>D1B449_SULD5</name>
<evidence type="ECO:0000259" key="4">
    <source>
        <dbReference type="PROSITE" id="PS50111"/>
    </source>
</evidence>
<feature type="transmembrane region" description="Helical" evidence="3">
    <location>
        <begin position="182"/>
        <end position="203"/>
    </location>
</feature>
<dbReference type="PANTHER" id="PTHR32089:SF114">
    <property type="entry name" value="METHYL-ACCEPTING CHEMOTAXIS PROTEIN MCPB"/>
    <property type="match status" value="1"/>
</dbReference>
<dbReference type="OrthoDB" id="2489132at2"/>
<dbReference type="HOGENOM" id="CLU_000445_107_27_7"/>
<keyword evidence="1 2" id="KW-0807">Transducer</keyword>
<protein>
    <submittedName>
        <fullName evidence="5">Chemotaxis sensory transducer</fullName>
    </submittedName>
</protein>
<evidence type="ECO:0000313" key="5">
    <source>
        <dbReference type="EMBL" id="ACZ12869.1"/>
    </source>
</evidence>
<dbReference type="Pfam" id="PF00015">
    <property type="entry name" value="MCPsignal"/>
    <property type="match status" value="1"/>
</dbReference>
<keyword evidence="6" id="KW-1185">Reference proteome</keyword>
<dbReference type="SUPFAM" id="SSF58104">
    <property type="entry name" value="Methyl-accepting chemotaxis protein (MCP) signaling domain"/>
    <property type="match status" value="1"/>
</dbReference>